<gene>
    <name evidence="9" type="ORF">B4U80_01394</name>
</gene>
<comment type="catalytic activity">
    <reaction evidence="1">
        <text>a phosphate monoester + H2O = an alcohol + phosphate</text>
        <dbReference type="Rhea" id="RHEA:15017"/>
        <dbReference type="ChEBI" id="CHEBI:15377"/>
        <dbReference type="ChEBI" id="CHEBI:30879"/>
        <dbReference type="ChEBI" id="CHEBI:43474"/>
        <dbReference type="ChEBI" id="CHEBI:67140"/>
        <dbReference type="EC" id="3.1.3.2"/>
    </reaction>
</comment>
<evidence type="ECO:0000313" key="9">
    <source>
        <dbReference type="EMBL" id="RWS21806.1"/>
    </source>
</evidence>
<evidence type="ECO:0000256" key="1">
    <source>
        <dbReference type="ARBA" id="ARBA00000032"/>
    </source>
</evidence>
<dbReference type="InterPro" id="IPR029033">
    <property type="entry name" value="His_PPase_superfam"/>
</dbReference>
<dbReference type="CDD" id="cd07061">
    <property type="entry name" value="HP_HAP_like"/>
    <property type="match status" value="1"/>
</dbReference>
<dbReference type="PANTHER" id="PTHR11567">
    <property type="entry name" value="ACID PHOSPHATASE-RELATED"/>
    <property type="match status" value="1"/>
</dbReference>
<keyword evidence="4 8" id="KW-0732">Signal</keyword>
<comment type="similarity">
    <text evidence="2">Belongs to the histidine acid phosphatase family.</text>
</comment>
<sequence>MLVKIFTFAFGVFLVSANFIYASENNLRSVHRHGDRNARFSYPNDPNLNNWLTLGLGAVTEPGEKRMETLGQYFRKRYNTFWNPKKDIYVRTSRLDRCVKSVQNLITGAYNEYFLANPVPVESVQFEVDNMLNPMSKCPAFDNEFLRVLNLPENLKWFNSIKPLILYIAKYCGPSCVTNVETFFNVFDNLKISKLNNWTLPNWVTEDIYNQFETANNRIFVLFGYSTLQQRLTAGTFLNELKNQMNLIQSYKKFDKLRIYSTQDIQISSILRSLDVFNEIAPPFGTTIIFEFYQNFFPREEFFRIYYLNDTYSQHPYPLVLKSCKENEHCSFTKLNNQIENLIPDDWRKECGLK</sequence>
<dbReference type="InterPro" id="IPR000560">
    <property type="entry name" value="His_Pase_clade-2"/>
</dbReference>
<dbReference type="InterPro" id="IPR050645">
    <property type="entry name" value="Histidine_acid_phosphatase"/>
</dbReference>
<dbReference type="EC" id="3.1.3.2" evidence="3"/>
<dbReference type="GO" id="GO:0003993">
    <property type="term" value="F:acid phosphatase activity"/>
    <property type="evidence" value="ECO:0007669"/>
    <property type="project" value="UniProtKB-EC"/>
</dbReference>
<dbReference type="SUPFAM" id="SSF53254">
    <property type="entry name" value="Phosphoglycerate mutase-like"/>
    <property type="match status" value="1"/>
</dbReference>
<keyword evidence="5" id="KW-0378">Hydrolase</keyword>
<comment type="caution">
    <text evidence="9">The sequence shown here is derived from an EMBL/GenBank/DDBJ whole genome shotgun (WGS) entry which is preliminary data.</text>
</comment>
<dbReference type="VEuPathDB" id="VectorBase:LDEU010234"/>
<proteinExistence type="inferred from homology"/>
<reference evidence="9 10" key="1">
    <citation type="journal article" date="2018" name="Gigascience">
        <title>Genomes of trombidid mites reveal novel predicted allergens and laterally-transferred genes associated with secondary metabolism.</title>
        <authorList>
            <person name="Dong X."/>
            <person name="Chaisiri K."/>
            <person name="Xia D."/>
            <person name="Armstrong S.D."/>
            <person name="Fang Y."/>
            <person name="Donnelly M.J."/>
            <person name="Kadowaki T."/>
            <person name="McGarry J.W."/>
            <person name="Darby A.C."/>
            <person name="Makepeace B.L."/>
        </authorList>
    </citation>
    <scope>NUCLEOTIDE SEQUENCE [LARGE SCALE GENOMIC DNA]</scope>
    <source>
        <strain evidence="9">UoL-UT</strain>
    </source>
</reference>
<keyword evidence="10" id="KW-1185">Reference proteome</keyword>
<evidence type="ECO:0000256" key="7">
    <source>
        <dbReference type="ARBA" id="ARBA00023180"/>
    </source>
</evidence>
<evidence type="ECO:0000256" key="8">
    <source>
        <dbReference type="SAM" id="SignalP"/>
    </source>
</evidence>
<dbReference type="OrthoDB" id="6413031at2759"/>
<protein>
    <recommendedName>
        <fullName evidence="3">acid phosphatase</fullName>
        <ecNumber evidence="3">3.1.3.2</ecNumber>
    </recommendedName>
</protein>
<evidence type="ECO:0000256" key="6">
    <source>
        <dbReference type="ARBA" id="ARBA00023157"/>
    </source>
</evidence>
<organism evidence="9 10">
    <name type="scientific">Leptotrombidium deliense</name>
    <dbReference type="NCBI Taxonomy" id="299467"/>
    <lineage>
        <taxon>Eukaryota</taxon>
        <taxon>Metazoa</taxon>
        <taxon>Ecdysozoa</taxon>
        <taxon>Arthropoda</taxon>
        <taxon>Chelicerata</taxon>
        <taxon>Arachnida</taxon>
        <taxon>Acari</taxon>
        <taxon>Acariformes</taxon>
        <taxon>Trombidiformes</taxon>
        <taxon>Prostigmata</taxon>
        <taxon>Anystina</taxon>
        <taxon>Parasitengona</taxon>
        <taxon>Trombiculoidea</taxon>
        <taxon>Trombiculidae</taxon>
        <taxon>Leptotrombidium</taxon>
    </lineage>
</organism>
<dbReference type="EMBL" id="NCKV01010760">
    <property type="protein sequence ID" value="RWS21806.1"/>
    <property type="molecule type" value="Genomic_DNA"/>
</dbReference>
<dbReference type="PANTHER" id="PTHR11567:SF211">
    <property type="entry name" value="PROSTATIC ACID PHOSPHATASE"/>
    <property type="match status" value="1"/>
</dbReference>
<dbReference type="AlphaFoldDB" id="A0A443S2Q1"/>
<keyword evidence="7" id="KW-0325">Glycoprotein</keyword>
<name>A0A443S2Q1_9ACAR</name>
<dbReference type="Pfam" id="PF00328">
    <property type="entry name" value="His_Phos_2"/>
    <property type="match status" value="1"/>
</dbReference>
<dbReference type="Gene3D" id="3.40.50.1240">
    <property type="entry name" value="Phosphoglycerate mutase-like"/>
    <property type="match status" value="1"/>
</dbReference>
<feature type="signal peptide" evidence="8">
    <location>
        <begin position="1"/>
        <end position="17"/>
    </location>
</feature>
<dbReference type="Proteomes" id="UP000288716">
    <property type="component" value="Unassembled WGS sequence"/>
</dbReference>
<evidence type="ECO:0000256" key="4">
    <source>
        <dbReference type="ARBA" id="ARBA00022729"/>
    </source>
</evidence>
<keyword evidence="6" id="KW-1015">Disulfide bond</keyword>
<evidence type="ECO:0000313" key="10">
    <source>
        <dbReference type="Proteomes" id="UP000288716"/>
    </source>
</evidence>
<evidence type="ECO:0000256" key="5">
    <source>
        <dbReference type="ARBA" id="ARBA00022801"/>
    </source>
</evidence>
<evidence type="ECO:0000256" key="2">
    <source>
        <dbReference type="ARBA" id="ARBA00005375"/>
    </source>
</evidence>
<feature type="chain" id="PRO_5019409092" description="acid phosphatase" evidence="8">
    <location>
        <begin position="18"/>
        <end position="354"/>
    </location>
</feature>
<accession>A0A443S2Q1</accession>
<evidence type="ECO:0000256" key="3">
    <source>
        <dbReference type="ARBA" id="ARBA00012646"/>
    </source>
</evidence>
<dbReference type="STRING" id="299467.A0A443S2Q1"/>